<gene>
    <name evidence="2" type="ORF">TBIB3V08_LOCUS5829</name>
</gene>
<keyword evidence="1" id="KW-0732">Signal</keyword>
<reference evidence="2" key="1">
    <citation type="submission" date="2020-11" db="EMBL/GenBank/DDBJ databases">
        <authorList>
            <person name="Tran Van P."/>
        </authorList>
    </citation>
    <scope>NUCLEOTIDE SEQUENCE</scope>
</reference>
<protein>
    <submittedName>
        <fullName evidence="2">Uncharacterized protein</fullName>
    </submittedName>
</protein>
<evidence type="ECO:0000256" key="1">
    <source>
        <dbReference type="SAM" id="SignalP"/>
    </source>
</evidence>
<organism evidence="2">
    <name type="scientific">Timema bartmani</name>
    <dbReference type="NCBI Taxonomy" id="61472"/>
    <lineage>
        <taxon>Eukaryota</taxon>
        <taxon>Metazoa</taxon>
        <taxon>Ecdysozoa</taxon>
        <taxon>Arthropoda</taxon>
        <taxon>Hexapoda</taxon>
        <taxon>Insecta</taxon>
        <taxon>Pterygota</taxon>
        <taxon>Neoptera</taxon>
        <taxon>Polyneoptera</taxon>
        <taxon>Phasmatodea</taxon>
        <taxon>Timematodea</taxon>
        <taxon>Timematoidea</taxon>
        <taxon>Timematidae</taxon>
        <taxon>Timema</taxon>
    </lineage>
</organism>
<feature type="chain" id="PRO_5030615651" evidence="1">
    <location>
        <begin position="20"/>
        <end position="107"/>
    </location>
</feature>
<dbReference type="EMBL" id="OD566135">
    <property type="protein sequence ID" value="CAD7443421.1"/>
    <property type="molecule type" value="Genomic_DNA"/>
</dbReference>
<dbReference type="AlphaFoldDB" id="A0A7R9I2S5"/>
<proteinExistence type="predicted"/>
<evidence type="ECO:0000313" key="2">
    <source>
        <dbReference type="EMBL" id="CAD7443421.1"/>
    </source>
</evidence>
<name>A0A7R9I2S5_9NEOP</name>
<accession>A0A7R9I2S5</accession>
<sequence>MKLLLLIGVFLITSHVVSTCPARAAMSNFNTTRTNRTIPLESASYISFPGALNKMDAASHEAKFNLVRYGVTWLSSRFKTLNATYEAEADQVLPSGDYLASDQSGCP</sequence>
<feature type="signal peptide" evidence="1">
    <location>
        <begin position="1"/>
        <end position="19"/>
    </location>
</feature>